<dbReference type="InterPro" id="IPR037066">
    <property type="entry name" value="Plug_dom_sf"/>
</dbReference>
<dbReference type="Pfam" id="PF00593">
    <property type="entry name" value="TonB_dep_Rec_b-barrel"/>
    <property type="match status" value="1"/>
</dbReference>
<evidence type="ECO:0000256" key="3">
    <source>
        <dbReference type="ARBA" id="ARBA00022452"/>
    </source>
</evidence>
<evidence type="ECO:0000259" key="11">
    <source>
        <dbReference type="Pfam" id="PF00593"/>
    </source>
</evidence>
<feature type="domain" description="TonB-dependent receptor-like beta-barrel" evidence="11">
    <location>
        <begin position="409"/>
        <end position="946"/>
    </location>
</feature>
<dbReference type="EMBL" id="JACIEH010000001">
    <property type="protein sequence ID" value="MBB4096621.1"/>
    <property type="molecule type" value="Genomic_DNA"/>
</dbReference>
<dbReference type="InterPro" id="IPR036942">
    <property type="entry name" value="Beta-barrel_TonB_sf"/>
</dbReference>
<evidence type="ECO:0000256" key="5">
    <source>
        <dbReference type="ARBA" id="ARBA00023077"/>
    </source>
</evidence>
<keyword evidence="4 8" id="KW-0812">Transmembrane</keyword>
<evidence type="ECO:0000256" key="6">
    <source>
        <dbReference type="ARBA" id="ARBA00023136"/>
    </source>
</evidence>
<feature type="domain" description="TonB-dependent receptor plug" evidence="12">
    <location>
        <begin position="66"/>
        <end position="171"/>
    </location>
</feature>
<comment type="subcellular location">
    <subcellularLocation>
        <location evidence="1 8">Cell outer membrane</location>
        <topology evidence="1 8">Multi-pass membrane protein</topology>
    </subcellularLocation>
</comment>
<gene>
    <name evidence="13" type="ORF">GGR46_000154</name>
</gene>
<evidence type="ECO:0000313" key="14">
    <source>
        <dbReference type="Proteomes" id="UP000557392"/>
    </source>
</evidence>
<dbReference type="PROSITE" id="PS52016">
    <property type="entry name" value="TONB_DEPENDENT_REC_3"/>
    <property type="match status" value="1"/>
</dbReference>
<evidence type="ECO:0000256" key="1">
    <source>
        <dbReference type="ARBA" id="ARBA00004571"/>
    </source>
</evidence>
<evidence type="ECO:0000256" key="4">
    <source>
        <dbReference type="ARBA" id="ARBA00022692"/>
    </source>
</evidence>
<protein>
    <submittedName>
        <fullName evidence="13">Outer membrane receptor protein involved in Fe transport</fullName>
    </submittedName>
</protein>
<dbReference type="SUPFAM" id="SSF56935">
    <property type="entry name" value="Porins"/>
    <property type="match status" value="1"/>
</dbReference>
<dbReference type="InterPro" id="IPR039426">
    <property type="entry name" value="TonB-dep_rcpt-like"/>
</dbReference>
<dbReference type="GO" id="GO:0009279">
    <property type="term" value="C:cell outer membrane"/>
    <property type="evidence" value="ECO:0007669"/>
    <property type="project" value="UniProtKB-SubCell"/>
</dbReference>
<keyword evidence="7 8" id="KW-0998">Cell outer membrane</keyword>
<organism evidence="13 14">
    <name type="scientific">Sphingomonas kyeonggiensis</name>
    <dbReference type="NCBI Taxonomy" id="1268553"/>
    <lineage>
        <taxon>Bacteria</taxon>
        <taxon>Pseudomonadati</taxon>
        <taxon>Pseudomonadota</taxon>
        <taxon>Alphaproteobacteria</taxon>
        <taxon>Sphingomonadales</taxon>
        <taxon>Sphingomonadaceae</taxon>
        <taxon>Sphingomonas</taxon>
    </lineage>
</organism>
<keyword evidence="5 9" id="KW-0798">TonB box</keyword>
<keyword evidence="14" id="KW-1185">Reference proteome</keyword>
<sequence length="987" mass="105471">MTTRAHRRSGSRLALSALLGSLLSTTAYAQVATTPDAAAPETTETTAPDSAITVTGTRIRRPDLQSNSPLTMVGSEEIRNQGATAVESVLNRLPQFTADANDNVSNGSDGTANINLRNLGSNRVLTLINGQRMLPSQAVDINFVPSALIERIDVVTGGASAVYGSDALSGVVNFILRDHLDGFRLDAQTGFTQHNNNNRDVRSIIANQKYNVPPTSVVDGGKQDINAAFGKNFAGGRGNITVYGGYRHADPVLQSSRDVSACALQAADARGTRLNCGGSSNTPFGSFTPLGGPNQGVSLTNSRDGTKTWVPYDSTYAYNYAPTNYFQRSDERYTAGAFAKFKFAPEAELYGSFMYMNDHTFSQAAPSALFLGTPFTLPCNQPLMSASQLAALCGTAAGTAATQDTLIGYRLGGNGTLPRRDDLRHKDYRYTAGLRGDIGHGFSYDATFVRSLVRYDETYMNNVDNAKAQRALDVVLVNGTPTCRSVVNGTDPDCKPINVFQANGLTGDQASYLYSPSKTGARNTQTIYNVSVNGDLGTFGIRSPWAENGAAVAFGFEHRKETLRFTADDIAEQGGATDSDGTISVVEGFGELEVPLLQNLPFAHALTLNGGARYSSYTNKQNSTGLGSKYNAFTYKGELTWAPIRDVRLRASYNHAIRAPNIGELFASRSIGNVAAQDPCSGATPTATAAVCALTGVTAAQYGRIIACPSDVCSAQGGGNLALKPEQGDTWTLGMVITPRIVRNLSLSVDYYNIKVKNYISTVDPSLTISQCVATSDPYYCSLFKRDPRSGAIFGTDGYVISTTLNTGYLKTSGIDVTADYTLGIGSLGKLSFNMVGTWLAEQVSEPLPGLGNYDCKGQFGYTCGQPSPEWRHVLRTTWQLPESASVSLAWRYYGGTTLSSLSSNSFLSGTPSVVNAKIPAYNYFDLTVGFSVTDRFQFRAGVNNLLDKDPPAIAAGILSAFGNGNTYPGIYDPLGRTIFFGTTINF</sequence>
<feature type="chain" id="PRO_5031402004" evidence="10">
    <location>
        <begin position="30"/>
        <end position="987"/>
    </location>
</feature>
<comment type="similarity">
    <text evidence="8 9">Belongs to the TonB-dependent receptor family.</text>
</comment>
<reference evidence="13 14" key="1">
    <citation type="submission" date="2020-08" db="EMBL/GenBank/DDBJ databases">
        <title>Genomic Encyclopedia of Type Strains, Phase IV (KMG-IV): sequencing the most valuable type-strain genomes for metagenomic binning, comparative biology and taxonomic classification.</title>
        <authorList>
            <person name="Goeker M."/>
        </authorList>
    </citation>
    <scope>NUCLEOTIDE SEQUENCE [LARGE SCALE GENOMIC DNA]</scope>
    <source>
        <strain evidence="13 14">DSM 101806</strain>
    </source>
</reference>
<evidence type="ECO:0000256" key="7">
    <source>
        <dbReference type="ARBA" id="ARBA00023237"/>
    </source>
</evidence>
<evidence type="ECO:0000256" key="10">
    <source>
        <dbReference type="SAM" id="SignalP"/>
    </source>
</evidence>
<dbReference type="PANTHER" id="PTHR47234">
    <property type="match status" value="1"/>
</dbReference>
<evidence type="ECO:0000256" key="9">
    <source>
        <dbReference type="RuleBase" id="RU003357"/>
    </source>
</evidence>
<comment type="caution">
    <text evidence="13">The sequence shown here is derived from an EMBL/GenBank/DDBJ whole genome shotgun (WGS) entry which is preliminary data.</text>
</comment>
<dbReference type="RefSeq" id="WP_183993649.1">
    <property type="nucleotide sequence ID" value="NZ_JACIEH010000001.1"/>
</dbReference>
<accession>A0A7W6NVH6</accession>
<keyword evidence="13" id="KW-0675">Receptor</keyword>
<name>A0A7W6NVH6_9SPHN</name>
<keyword evidence="6 8" id="KW-0472">Membrane</keyword>
<dbReference type="Gene3D" id="2.40.170.20">
    <property type="entry name" value="TonB-dependent receptor, beta-barrel domain"/>
    <property type="match status" value="1"/>
</dbReference>
<dbReference type="InterPro" id="IPR000531">
    <property type="entry name" value="Beta-barrel_TonB"/>
</dbReference>
<dbReference type="Pfam" id="PF07715">
    <property type="entry name" value="Plug"/>
    <property type="match status" value="1"/>
</dbReference>
<keyword evidence="3 8" id="KW-1134">Transmembrane beta strand</keyword>
<keyword evidence="2 8" id="KW-0813">Transport</keyword>
<dbReference type="Proteomes" id="UP000557392">
    <property type="component" value="Unassembled WGS sequence"/>
</dbReference>
<feature type="signal peptide" evidence="10">
    <location>
        <begin position="1"/>
        <end position="29"/>
    </location>
</feature>
<evidence type="ECO:0000259" key="12">
    <source>
        <dbReference type="Pfam" id="PF07715"/>
    </source>
</evidence>
<dbReference type="Gene3D" id="2.170.130.10">
    <property type="entry name" value="TonB-dependent receptor, plug domain"/>
    <property type="match status" value="1"/>
</dbReference>
<keyword evidence="10" id="KW-0732">Signal</keyword>
<evidence type="ECO:0000313" key="13">
    <source>
        <dbReference type="EMBL" id="MBB4096621.1"/>
    </source>
</evidence>
<dbReference type="InterPro" id="IPR012910">
    <property type="entry name" value="Plug_dom"/>
</dbReference>
<dbReference type="PANTHER" id="PTHR47234:SF2">
    <property type="entry name" value="TONB-DEPENDENT RECEPTOR"/>
    <property type="match status" value="1"/>
</dbReference>
<proteinExistence type="inferred from homology"/>
<evidence type="ECO:0000256" key="8">
    <source>
        <dbReference type="PROSITE-ProRule" id="PRU01360"/>
    </source>
</evidence>
<dbReference type="AlphaFoldDB" id="A0A7W6NVH6"/>
<evidence type="ECO:0000256" key="2">
    <source>
        <dbReference type="ARBA" id="ARBA00022448"/>
    </source>
</evidence>